<dbReference type="InterPro" id="IPR011109">
    <property type="entry name" value="DNA_bind_recombinase_dom"/>
</dbReference>
<dbReference type="InterPro" id="IPR036162">
    <property type="entry name" value="Resolvase-like_N_sf"/>
</dbReference>
<dbReference type="InterPro" id="IPR050639">
    <property type="entry name" value="SSR_resolvase"/>
</dbReference>
<dbReference type="AlphaFoldDB" id="A0AAU8FHD4"/>
<keyword evidence="1" id="KW-0175">Coiled coil</keyword>
<dbReference type="PANTHER" id="PTHR30461:SF23">
    <property type="entry name" value="DNA RECOMBINASE-RELATED"/>
    <property type="match status" value="1"/>
</dbReference>
<dbReference type="GO" id="GO:0000150">
    <property type="term" value="F:DNA strand exchange activity"/>
    <property type="evidence" value="ECO:0007669"/>
    <property type="project" value="InterPro"/>
</dbReference>
<dbReference type="EMBL" id="CP159289">
    <property type="protein sequence ID" value="XCH23328.1"/>
    <property type="molecule type" value="Genomic_DNA"/>
</dbReference>
<proteinExistence type="predicted"/>
<accession>A0AAU8FHD4</accession>
<evidence type="ECO:0000259" key="2">
    <source>
        <dbReference type="PROSITE" id="PS51736"/>
    </source>
</evidence>
<dbReference type="Pfam" id="PF07508">
    <property type="entry name" value="Recombinase"/>
    <property type="match status" value="1"/>
</dbReference>
<dbReference type="PANTHER" id="PTHR30461">
    <property type="entry name" value="DNA-INVERTASE FROM LAMBDOID PROPHAGE"/>
    <property type="match status" value="1"/>
</dbReference>
<evidence type="ECO:0000259" key="3">
    <source>
        <dbReference type="PROSITE" id="PS51737"/>
    </source>
</evidence>
<dbReference type="RefSeq" id="WP_353718654.1">
    <property type="nucleotide sequence ID" value="NZ_CP159289.1"/>
</dbReference>
<dbReference type="PROSITE" id="PS51737">
    <property type="entry name" value="RECOMBINASE_DNA_BIND"/>
    <property type="match status" value="1"/>
</dbReference>
<dbReference type="InterPro" id="IPR006119">
    <property type="entry name" value="Resolv_N"/>
</dbReference>
<dbReference type="SUPFAM" id="SSF53041">
    <property type="entry name" value="Resolvase-like"/>
    <property type="match status" value="1"/>
</dbReference>
<feature type="coiled-coil region" evidence="1">
    <location>
        <begin position="398"/>
        <end position="425"/>
    </location>
</feature>
<dbReference type="SMART" id="SM00857">
    <property type="entry name" value="Resolvase"/>
    <property type="match status" value="1"/>
</dbReference>
<dbReference type="CDD" id="cd00338">
    <property type="entry name" value="Ser_Recombinase"/>
    <property type="match status" value="1"/>
</dbReference>
<protein>
    <submittedName>
        <fullName evidence="4">Recombinase family protein</fullName>
    </submittedName>
</protein>
<dbReference type="PROSITE" id="PS51736">
    <property type="entry name" value="RECOMBINASES_3"/>
    <property type="match status" value="1"/>
</dbReference>
<feature type="domain" description="Resolvase/invertase-type recombinase catalytic" evidence="2">
    <location>
        <begin position="3"/>
        <end position="153"/>
    </location>
</feature>
<feature type="domain" description="Recombinase" evidence="3">
    <location>
        <begin position="161"/>
        <end position="271"/>
    </location>
</feature>
<organism evidence="4">
    <name type="scientific">Dyadobacter sp. 676</name>
    <dbReference type="NCBI Taxonomy" id="3088362"/>
    <lineage>
        <taxon>Bacteria</taxon>
        <taxon>Pseudomonadati</taxon>
        <taxon>Bacteroidota</taxon>
        <taxon>Cytophagia</taxon>
        <taxon>Cytophagales</taxon>
        <taxon>Spirosomataceae</taxon>
        <taxon>Dyadobacter</taxon>
    </lineage>
</organism>
<dbReference type="Pfam" id="PF00239">
    <property type="entry name" value="Resolvase"/>
    <property type="match status" value="1"/>
</dbReference>
<gene>
    <name evidence="4" type="ORF">ABV298_23825</name>
</gene>
<sequence length="483" mass="56829">MKRGIAYLRISNDRQSNHSIAGQQMMVQSWCERNEVEIVDVFKDVGFSARNFDRPDFKRLYRFIEQHYRTVDHLLVFAFDRFSRDAGEAILAIKKLQRQFAIKVVSVSEGVTFDADDPGSFFYAGLMLLKGEDEIIRNKVRINLGIYTAKKKYGRYLGAAPFGYRNERDENRKPIIVPDTESSEIVKFIYRQFLMNVPIYLIRKEITQLGFKLQGNSAIHRILQNPVYCGLLRVKAYREHPDELVKGIHQPIIDDITWQQVQDRFKPLRPHVQLSDDLPLRGVLKCHCGLYLTGAASRGKAGNYYFYYKCKIRGHNNISAIKAHDQFQKLLTQLDLTPEVIRAIEKTSVEMFERKLNADRQLLKIKTSDYEAVKKKLYSIEEKWINNQISHETYSRWHSELNTQRQVLRENIDNLSQTQSEITRNFKLHLRKSLHMRHLYELAATPAKHQIVRMIFGNQLYYEKGSYRTPHIFYIFKDQLPLR</sequence>
<evidence type="ECO:0000256" key="1">
    <source>
        <dbReference type="SAM" id="Coils"/>
    </source>
</evidence>
<dbReference type="Gene3D" id="3.90.1750.20">
    <property type="entry name" value="Putative Large Serine Recombinase, Chain B, Domain 2"/>
    <property type="match status" value="1"/>
</dbReference>
<reference evidence="4" key="1">
    <citation type="submission" date="2024-06" db="EMBL/GenBank/DDBJ databases">
        <title>Sequencing and assembly of the genome of Dyadobacter sp. strain 676, a symbiont of Cyamopsis tetragonoloba.</title>
        <authorList>
            <person name="Guro P."/>
            <person name="Sazanova A."/>
            <person name="Kuznetsova I."/>
            <person name="Belimov A."/>
            <person name="Safronova V."/>
        </authorList>
    </citation>
    <scope>NUCLEOTIDE SEQUENCE</scope>
    <source>
        <strain evidence="4">676</strain>
    </source>
</reference>
<dbReference type="GO" id="GO:0003677">
    <property type="term" value="F:DNA binding"/>
    <property type="evidence" value="ECO:0007669"/>
    <property type="project" value="InterPro"/>
</dbReference>
<dbReference type="Gene3D" id="3.40.50.1390">
    <property type="entry name" value="Resolvase, N-terminal catalytic domain"/>
    <property type="match status" value="1"/>
</dbReference>
<evidence type="ECO:0000313" key="4">
    <source>
        <dbReference type="EMBL" id="XCH23328.1"/>
    </source>
</evidence>
<dbReference type="InterPro" id="IPR038109">
    <property type="entry name" value="DNA_bind_recomb_sf"/>
</dbReference>
<name>A0AAU8FHD4_9BACT</name>